<feature type="transmembrane region" description="Helical" evidence="2">
    <location>
        <begin position="599"/>
        <end position="621"/>
    </location>
</feature>
<dbReference type="OrthoDB" id="2327888at2759"/>
<dbReference type="Proteomes" id="UP000789831">
    <property type="component" value="Unassembled WGS sequence"/>
</dbReference>
<sequence length="757" mass="85356">MFYISSTRATEPLLSNGNIGWNRFTKPDDNGQISDDGEGSFYNKSINENIANYRPFTLLDGGFGCIIVTRYIYQSPLELQDATLSQWTVYVSFLRSGSSIPTKPFIQYQTPIQLIKLEFQRCAIVFDGTGNECFMIASMNRTVSVNTTATNTSITTDGNGNKTNGLDNTTLTDLNTPLKIYSIIQFRSYCAVIAIQKLNVSFQMDLLFPLFYGGYVMYEAVKTDKTGGYMLDRDGILREKWSFETFANHSSAFYLSNTIWAAKKDTIAAKNWTIITKTFPRFKASNADERYRNPNIVITFPTIGAVIPSNIAQISITYSEPVTLSSGNITIYQEGKYGSADIFRQGGNQLSQSLQINIQEKKVSISVLDSTFNVPNATYYVIIDTDFVQDSDTGETLFGMGKESWRFTTEPFKAGSSDRGRKSGIIRLTTEGSIAFKNSLKSGSFIYEDISNVLANVIPISSKRVEIKKKYQFDGDQILFRIIILPSENNSENSVQQVMSNLKTLIKYKDITSISKYNYTEWLDSSYGFQESIDLLEKYKLAFLIAIAVIFLIAIVFFLARRKNKKGRNIVIVTCALILQDIVFDFAFVIFNGKDVPKLFIISLLTLIIPIVMNCAVAFYVMLSENSRNDKFNSWFRKYPQVAAASTLIASSDVDILHVLTSQVAGLKIFSATFSEHAETILFITSTFNLFIEDIPQFIIRIYYWQTVVEYDIILLISLCTSALVLVNTVICRLYLGIIHCQKLRRSNYMATSQDAI</sequence>
<evidence type="ECO:0000313" key="4">
    <source>
        <dbReference type="EMBL" id="CAG8559767.1"/>
    </source>
</evidence>
<proteinExistence type="predicted"/>
<keyword evidence="2" id="KW-0472">Membrane</keyword>
<comment type="caution">
    <text evidence="4">The sequence shown here is derived from an EMBL/GenBank/DDBJ whole genome shotgun (WGS) entry which is preliminary data.</text>
</comment>
<evidence type="ECO:0000313" key="5">
    <source>
        <dbReference type="Proteomes" id="UP000789831"/>
    </source>
</evidence>
<keyword evidence="2" id="KW-1133">Transmembrane helix</keyword>
<dbReference type="InterPro" id="IPR032812">
    <property type="entry name" value="SbsA_Ig"/>
</dbReference>
<feature type="transmembrane region" description="Helical" evidence="2">
    <location>
        <begin position="713"/>
        <end position="736"/>
    </location>
</feature>
<evidence type="ECO:0000256" key="2">
    <source>
        <dbReference type="SAM" id="Phobius"/>
    </source>
</evidence>
<name>A0A9N9BBA3_9GLOM</name>
<accession>A0A9N9BBA3</accession>
<dbReference type="AlphaFoldDB" id="A0A9N9BBA3"/>
<dbReference type="EMBL" id="CAJVPL010001222">
    <property type="protein sequence ID" value="CAG8559767.1"/>
    <property type="molecule type" value="Genomic_DNA"/>
</dbReference>
<feature type="domain" description="SbsA Ig-like" evidence="3">
    <location>
        <begin position="293"/>
        <end position="409"/>
    </location>
</feature>
<evidence type="ECO:0000259" key="3">
    <source>
        <dbReference type="Pfam" id="PF13205"/>
    </source>
</evidence>
<keyword evidence="2" id="KW-0812">Transmembrane</keyword>
<gene>
    <name evidence="4" type="ORF">AGERDE_LOCUS7092</name>
</gene>
<dbReference type="Pfam" id="PF13205">
    <property type="entry name" value="Big_5"/>
    <property type="match status" value="1"/>
</dbReference>
<feature type="transmembrane region" description="Helical" evidence="2">
    <location>
        <begin position="571"/>
        <end position="593"/>
    </location>
</feature>
<protein>
    <submittedName>
        <fullName evidence="4">4638_t:CDS:1</fullName>
    </submittedName>
</protein>
<reference evidence="4" key="1">
    <citation type="submission" date="2021-06" db="EMBL/GenBank/DDBJ databases">
        <authorList>
            <person name="Kallberg Y."/>
            <person name="Tangrot J."/>
            <person name="Rosling A."/>
        </authorList>
    </citation>
    <scope>NUCLEOTIDE SEQUENCE</scope>
    <source>
        <strain evidence="4">MT106</strain>
    </source>
</reference>
<keyword evidence="5" id="KW-1185">Reference proteome</keyword>
<feature type="transmembrane region" description="Helical" evidence="2">
    <location>
        <begin position="541"/>
        <end position="559"/>
    </location>
</feature>
<evidence type="ECO:0000256" key="1">
    <source>
        <dbReference type="ARBA" id="ARBA00022729"/>
    </source>
</evidence>
<organism evidence="4 5">
    <name type="scientific">Ambispora gerdemannii</name>
    <dbReference type="NCBI Taxonomy" id="144530"/>
    <lineage>
        <taxon>Eukaryota</taxon>
        <taxon>Fungi</taxon>
        <taxon>Fungi incertae sedis</taxon>
        <taxon>Mucoromycota</taxon>
        <taxon>Glomeromycotina</taxon>
        <taxon>Glomeromycetes</taxon>
        <taxon>Archaeosporales</taxon>
        <taxon>Ambisporaceae</taxon>
        <taxon>Ambispora</taxon>
    </lineage>
</organism>
<keyword evidence="1" id="KW-0732">Signal</keyword>